<dbReference type="AlphaFoldDB" id="A0A5N6WZ26"/>
<dbReference type="EMBL" id="ML741811">
    <property type="protein sequence ID" value="KAE8325159.1"/>
    <property type="molecule type" value="Genomic_DNA"/>
</dbReference>
<evidence type="ECO:0000256" key="1">
    <source>
        <dbReference type="SAM" id="Phobius"/>
    </source>
</evidence>
<gene>
    <name evidence="2" type="ORF">BDV39DRAFT_111407</name>
</gene>
<organism evidence="2 3">
    <name type="scientific">Aspergillus sergii</name>
    <dbReference type="NCBI Taxonomy" id="1034303"/>
    <lineage>
        <taxon>Eukaryota</taxon>
        <taxon>Fungi</taxon>
        <taxon>Dikarya</taxon>
        <taxon>Ascomycota</taxon>
        <taxon>Pezizomycotina</taxon>
        <taxon>Eurotiomycetes</taxon>
        <taxon>Eurotiomycetidae</taxon>
        <taxon>Eurotiales</taxon>
        <taxon>Aspergillaceae</taxon>
        <taxon>Aspergillus</taxon>
        <taxon>Aspergillus subgen. Circumdati</taxon>
    </lineage>
</organism>
<sequence length="82" mass="9348">MGLPKIPGLVCLIPRAFVLVCFFGVCHGLFSSSVVFSIGLEIFWISLDLAYVFGSGWTFFFDIHIWRLEFLSCHVFINPRCN</sequence>
<accession>A0A5N6WZ26</accession>
<keyword evidence="1" id="KW-0812">Transmembrane</keyword>
<feature type="transmembrane region" description="Helical" evidence="1">
    <location>
        <begin position="42"/>
        <end position="61"/>
    </location>
</feature>
<keyword evidence="3" id="KW-1185">Reference proteome</keyword>
<name>A0A5N6WZ26_9EURO</name>
<evidence type="ECO:0000313" key="2">
    <source>
        <dbReference type="EMBL" id="KAE8325159.1"/>
    </source>
</evidence>
<dbReference type="Proteomes" id="UP000325945">
    <property type="component" value="Unassembled WGS sequence"/>
</dbReference>
<reference evidence="3" key="1">
    <citation type="submission" date="2019-04" db="EMBL/GenBank/DDBJ databases">
        <title>Friends and foes A comparative genomics studyof 23 Aspergillus species from section Flavi.</title>
        <authorList>
            <consortium name="DOE Joint Genome Institute"/>
            <person name="Kjaerbolling I."/>
            <person name="Vesth T."/>
            <person name="Frisvad J.C."/>
            <person name="Nybo J.L."/>
            <person name="Theobald S."/>
            <person name="Kildgaard S."/>
            <person name="Isbrandt T."/>
            <person name="Kuo A."/>
            <person name="Sato A."/>
            <person name="Lyhne E.K."/>
            <person name="Kogle M.E."/>
            <person name="Wiebenga A."/>
            <person name="Kun R.S."/>
            <person name="Lubbers R.J."/>
            <person name="Makela M.R."/>
            <person name="Barry K."/>
            <person name="Chovatia M."/>
            <person name="Clum A."/>
            <person name="Daum C."/>
            <person name="Haridas S."/>
            <person name="He G."/>
            <person name="LaButti K."/>
            <person name="Lipzen A."/>
            <person name="Mondo S."/>
            <person name="Riley R."/>
            <person name="Salamov A."/>
            <person name="Simmons B.A."/>
            <person name="Magnuson J.K."/>
            <person name="Henrissat B."/>
            <person name="Mortensen U.H."/>
            <person name="Larsen T.O."/>
            <person name="Devries R.P."/>
            <person name="Grigoriev I.V."/>
            <person name="Machida M."/>
            <person name="Baker S.E."/>
            <person name="Andersen M.R."/>
        </authorList>
    </citation>
    <scope>NUCLEOTIDE SEQUENCE [LARGE SCALE GENOMIC DNA]</scope>
    <source>
        <strain evidence="3">CBS 130017</strain>
    </source>
</reference>
<evidence type="ECO:0000313" key="3">
    <source>
        <dbReference type="Proteomes" id="UP000325945"/>
    </source>
</evidence>
<keyword evidence="1" id="KW-1133">Transmembrane helix</keyword>
<protein>
    <submittedName>
        <fullName evidence="2">Uncharacterized protein</fullName>
    </submittedName>
</protein>
<proteinExistence type="predicted"/>
<feature type="transmembrane region" description="Helical" evidence="1">
    <location>
        <begin position="12"/>
        <end position="30"/>
    </location>
</feature>
<keyword evidence="1" id="KW-0472">Membrane</keyword>